<organism evidence="1 2">
    <name type="scientific">Smallanthus sonchifolius</name>
    <dbReference type="NCBI Taxonomy" id="185202"/>
    <lineage>
        <taxon>Eukaryota</taxon>
        <taxon>Viridiplantae</taxon>
        <taxon>Streptophyta</taxon>
        <taxon>Embryophyta</taxon>
        <taxon>Tracheophyta</taxon>
        <taxon>Spermatophyta</taxon>
        <taxon>Magnoliopsida</taxon>
        <taxon>eudicotyledons</taxon>
        <taxon>Gunneridae</taxon>
        <taxon>Pentapetalae</taxon>
        <taxon>asterids</taxon>
        <taxon>campanulids</taxon>
        <taxon>Asterales</taxon>
        <taxon>Asteraceae</taxon>
        <taxon>Asteroideae</taxon>
        <taxon>Heliantheae alliance</taxon>
        <taxon>Millerieae</taxon>
        <taxon>Smallanthus</taxon>
    </lineage>
</organism>
<evidence type="ECO:0000313" key="2">
    <source>
        <dbReference type="Proteomes" id="UP001056120"/>
    </source>
</evidence>
<proteinExistence type="predicted"/>
<sequence>MNTYLNAEAIHNIAVEVAKVMKNAQTSNVNQSEERPEESSAASTPMREREKVEEKKRTATTIPLERKIEETKSRECTYEHFMTCKPPSFDGRNGAVEAQDWLNRMESVLDLCDCNDHNRVRFAVYITTRNGVLSVEIGKQDIPRISESPAPKRKWEEKKENNQSNNFKRPKGIPLCQTCNKYHFGICRLYSCLNCKKTGHILQECKEKKKCFECGDSNHMRYDCPKLNKNVRTQPTHPRGRAFVLTTEEAKNTPDVVTCTYLVNDVYACVLFDTCANRSLVSTTFRPYLNQASQSLGHSFIVEMADGSQKEIVGIIRNCTINLRNHTIPIDIMPMELGEFDINIEDVPVVREYPKVFPNELPGVPPDRQVEFRVDLVPGTTPITKSPYRLAPTEMQELKKQLHELLDIGFIQPSSSPWGAPILFVKKKDGTMRMCIDYRDLNKVTIKNRYPLLRIDDLFNQIQGASYLSKIDLRSGYHQVKVTPRDVPKTAFRTRYGHYEFLVMPFGLTNAPVIFMDLMNRFSSKFIWGPRHEESFNELKQKLCSAPILSLPEGTEDFVVYCDASHYGMGCVLMQRSKVIAYASRQLKIHERNYTTHDLELGAVVFALKIWRHYLYIPSFGGLQDMILEEAHKSRYSIHPGSDKMYKDLRNDYWWPRMKPSIAQYVEKCLTCLKVKAEHQKPLGYLQQLEIQNGNGRKSPWTLSQSYQGQAMAMILYG</sequence>
<gene>
    <name evidence="1" type="ORF">L1987_54969</name>
</gene>
<dbReference type="Proteomes" id="UP001056120">
    <property type="component" value="Linkage Group LG18"/>
</dbReference>
<keyword evidence="2" id="KW-1185">Reference proteome</keyword>
<reference evidence="2" key="1">
    <citation type="journal article" date="2022" name="Mol. Ecol. Resour.">
        <title>The genomes of chicory, endive, great burdock and yacon provide insights into Asteraceae palaeo-polyploidization history and plant inulin production.</title>
        <authorList>
            <person name="Fan W."/>
            <person name="Wang S."/>
            <person name="Wang H."/>
            <person name="Wang A."/>
            <person name="Jiang F."/>
            <person name="Liu H."/>
            <person name="Zhao H."/>
            <person name="Xu D."/>
            <person name="Zhang Y."/>
        </authorList>
    </citation>
    <scope>NUCLEOTIDE SEQUENCE [LARGE SCALE GENOMIC DNA]</scope>
    <source>
        <strain evidence="2">cv. Yunnan</strain>
    </source>
</reference>
<dbReference type="EMBL" id="CM042035">
    <property type="protein sequence ID" value="KAI3755174.1"/>
    <property type="molecule type" value="Genomic_DNA"/>
</dbReference>
<name>A0ACB9E893_9ASTR</name>
<reference evidence="1 2" key="2">
    <citation type="journal article" date="2022" name="Mol. Ecol. Resour.">
        <title>The genomes of chicory, endive, great burdock and yacon provide insights into Asteraceae paleo-polyploidization history and plant inulin production.</title>
        <authorList>
            <person name="Fan W."/>
            <person name="Wang S."/>
            <person name="Wang H."/>
            <person name="Wang A."/>
            <person name="Jiang F."/>
            <person name="Liu H."/>
            <person name="Zhao H."/>
            <person name="Xu D."/>
            <person name="Zhang Y."/>
        </authorList>
    </citation>
    <scope>NUCLEOTIDE SEQUENCE [LARGE SCALE GENOMIC DNA]</scope>
    <source>
        <strain evidence="2">cv. Yunnan</strain>
        <tissue evidence="1">Leaves</tissue>
    </source>
</reference>
<protein>
    <submittedName>
        <fullName evidence="1">Uncharacterized protein</fullName>
    </submittedName>
</protein>
<evidence type="ECO:0000313" key="1">
    <source>
        <dbReference type="EMBL" id="KAI3755174.1"/>
    </source>
</evidence>
<accession>A0ACB9E893</accession>
<comment type="caution">
    <text evidence="1">The sequence shown here is derived from an EMBL/GenBank/DDBJ whole genome shotgun (WGS) entry which is preliminary data.</text>
</comment>